<gene>
    <name evidence="11" type="ordered locus">Caci_5554</name>
</gene>
<dbReference type="InterPro" id="IPR050297">
    <property type="entry name" value="LipidA_mod_glycosyltrf_83"/>
</dbReference>
<evidence type="ECO:0000256" key="6">
    <source>
        <dbReference type="ARBA" id="ARBA00022989"/>
    </source>
</evidence>
<keyword evidence="5 9" id="KW-0812">Transmembrane</keyword>
<evidence type="ECO:0000313" key="11">
    <source>
        <dbReference type="EMBL" id="ACU74413.1"/>
    </source>
</evidence>
<dbReference type="GO" id="GO:0005886">
    <property type="term" value="C:plasma membrane"/>
    <property type="evidence" value="ECO:0007669"/>
    <property type="project" value="UniProtKB-SubCell"/>
</dbReference>
<feature type="transmembrane region" description="Helical" evidence="9">
    <location>
        <begin position="405"/>
        <end position="423"/>
    </location>
</feature>
<keyword evidence="7 9" id="KW-0472">Membrane</keyword>
<keyword evidence="4" id="KW-0808">Transferase</keyword>
<dbReference type="HOGENOM" id="CLU_037625_0_0_11"/>
<dbReference type="PANTHER" id="PTHR33908:SF11">
    <property type="entry name" value="MEMBRANE PROTEIN"/>
    <property type="match status" value="1"/>
</dbReference>
<dbReference type="GO" id="GO:0016763">
    <property type="term" value="F:pentosyltransferase activity"/>
    <property type="evidence" value="ECO:0007669"/>
    <property type="project" value="TreeGrafter"/>
</dbReference>
<evidence type="ECO:0000256" key="2">
    <source>
        <dbReference type="ARBA" id="ARBA00022475"/>
    </source>
</evidence>
<feature type="transmembrane region" description="Helical" evidence="9">
    <location>
        <begin position="169"/>
        <end position="202"/>
    </location>
</feature>
<dbReference type="Pfam" id="PF13231">
    <property type="entry name" value="PMT_2"/>
    <property type="match status" value="1"/>
</dbReference>
<feature type="transmembrane region" description="Helical" evidence="9">
    <location>
        <begin position="125"/>
        <end position="149"/>
    </location>
</feature>
<evidence type="ECO:0000256" key="7">
    <source>
        <dbReference type="ARBA" id="ARBA00023136"/>
    </source>
</evidence>
<dbReference type="InterPro" id="IPR038731">
    <property type="entry name" value="RgtA/B/C-like"/>
</dbReference>
<keyword evidence="2" id="KW-1003">Cell membrane</keyword>
<comment type="subcellular location">
    <subcellularLocation>
        <location evidence="1">Cell membrane</location>
        <topology evidence="1">Multi-pass membrane protein</topology>
    </subcellularLocation>
</comment>
<evidence type="ECO:0000256" key="8">
    <source>
        <dbReference type="SAM" id="MobiDB-lite"/>
    </source>
</evidence>
<dbReference type="GO" id="GO:0009103">
    <property type="term" value="P:lipopolysaccharide biosynthetic process"/>
    <property type="evidence" value="ECO:0007669"/>
    <property type="project" value="UniProtKB-ARBA"/>
</dbReference>
<proteinExistence type="predicted"/>
<keyword evidence="12" id="KW-1185">Reference proteome</keyword>
<evidence type="ECO:0000259" key="10">
    <source>
        <dbReference type="Pfam" id="PF13231"/>
    </source>
</evidence>
<evidence type="ECO:0000256" key="9">
    <source>
        <dbReference type="SAM" id="Phobius"/>
    </source>
</evidence>
<dbReference type="EMBL" id="CP001700">
    <property type="protein sequence ID" value="ACU74413.1"/>
    <property type="molecule type" value="Genomic_DNA"/>
</dbReference>
<feature type="domain" description="Glycosyltransferase RgtA/B/C/D-like" evidence="10">
    <location>
        <begin position="73"/>
        <end position="230"/>
    </location>
</feature>
<dbReference type="eggNOG" id="COG1807">
    <property type="taxonomic scope" value="Bacteria"/>
</dbReference>
<feature type="transmembrane region" description="Helical" evidence="9">
    <location>
        <begin position="262"/>
        <end position="279"/>
    </location>
</feature>
<dbReference type="InParanoid" id="C7QAU0"/>
<evidence type="ECO:0000256" key="4">
    <source>
        <dbReference type="ARBA" id="ARBA00022679"/>
    </source>
</evidence>
<evidence type="ECO:0000256" key="5">
    <source>
        <dbReference type="ARBA" id="ARBA00022692"/>
    </source>
</evidence>
<dbReference type="Proteomes" id="UP000000851">
    <property type="component" value="Chromosome"/>
</dbReference>
<dbReference type="STRING" id="479433.Caci_5554"/>
<sequence>MDGSTEEIQSPVMAGAAAAAGGTGERRVAWRPIALVAAAAGAVHLTVATRYGWHHDEFYYVICGRHPAFGYVDQPPAAPLLARFADAAGGLFGVRLLAILAQLGCIVLTGVLAAQFGGRRAAQTLAAAAVAASPVFVASSMLFGTTVLDQVAWAGLFVLVTGALRENRLLWWTGAGAVAGLGFEGKNTIAVLALGIAVGVVMYRRDVLRTPGPWVALALAALLAAPNVVWDALHGWPNLRMDHVLSQQQGGPLASLAKSPELPLLLAGPPLIALWWTGLRWLRSPEGRTHRWLLPATAVVTAVFIAGGGKTYYPAPLLIPLFAAGAAAAPIEWYPRRALHSAVDEAGQSTRGWVSPGLGRGVPETDTAPGRPGPAAARRRWRQRIAPGASQGASGLRAIASASSVRAVAISALFAAIIGLPFLPPAAATALRPVNPELMQTYGWPQFTREVAAAAATQPAGVPIFASDFGEAGALTILGPAAGLRRPVYSGHDSYVYWPPPAGTPDTVLCVGKFQPAYLERFWAQVTEIAPITLPSGLKNAETEQHAAIYLCRQPRGTWEQMWPAMWHVD</sequence>
<feature type="transmembrane region" description="Helical" evidence="9">
    <location>
        <begin position="291"/>
        <end position="309"/>
    </location>
</feature>
<feature type="transmembrane region" description="Helical" evidence="9">
    <location>
        <begin position="33"/>
        <end position="53"/>
    </location>
</feature>
<protein>
    <recommendedName>
        <fullName evidence="10">Glycosyltransferase RgtA/B/C/D-like domain-containing protein</fullName>
    </recommendedName>
</protein>
<dbReference type="KEGG" id="cai:Caci_5554"/>
<keyword evidence="3" id="KW-0328">Glycosyltransferase</keyword>
<name>C7QAU0_CATAD</name>
<feature type="transmembrane region" description="Helical" evidence="9">
    <location>
        <begin position="92"/>
        <end position="113"/>
    </location>
</feature>
<evidence type="ECO:0000256" key="3">
    <source>
        <dbReference type="ARBA" id="ARBA00022676"/>
    </source>
</evidence>
<feature type="region of interest" description="Disordered" evidence="8">
    <location>
        <begin position="353"/>
        <end position="379"/>
    </location>
</feature>
<accession>C7QAU0</accession>
<keyword evidence="6 9" id="KW-1133">Transmembrane helix</keyword>
<organism evidence="11 12">
    <name type="scientific">Catenulispora acidiphila (strain DSM 44928 / JCM 14897 / NBRC 102108 / NRRL B-24433 / ID139908)</name>
    <dbReference type="NCBI Taxonomy" id="479433"/>
    <lineage>
        <taxon>Bacteria</taxon>
        <taxon>Bacillati</taxon>
        <taxon>Actinomycetota</taxon>
        <taxon>Actinomycetes</taxon>
        <taxon>Catenulisporales</taxon>
        <taxon>Catenulisporaceae</taxon>
        <taxon>Catenulispora</taxon>
    </lineage>
</organism>
<dbReference type="PANTHER" id="PTHR33908">
    <property type="entry name" value="MANNOSYLTRANSFERASE YKCB-RELATED"/>
    <property type="match status" value="1"/>
</dbReference>
<evidence type="ECO:0000256" key="1">
    <source>
        <dbReference type="ARBA" id="ARBA00004651"/>
    </source>
</evidence>
<reference evidence="11 12" key="1">
    <citation type="journal article" date="2009" name="Stand. Genomic Sci.">
        <title>Complete genome sequence of Catenulispora acidiphila type strain (ID 139908).</title>
        <authorList>
            <person name="Copeland A."/>
            <person name="Lapidus A."/>
            <person name="Glavina Del Rio T."/>
            <person name="Nolan M."/>
            <person name="Lucas S."/>
            <person name="Chen F."/>
            <person name="Tice H."/>
            <person name="Cheng J.F."/>
            <person name="Bruce D."/>
            <person name="Goodwin L."/>
            <person name="Pitluck S."/>
            <person name="Mikhailova N."/>
            <person name="Pati A."/>
            <person name="Ivanova N."/>
            <person name="Mavromatis K."/>
            <person name="Chen A."/>
            <person name="Palaniappan K."/>
            <person name="Chain P."/>
            <person name="Land M."/>
            <person name="Hauser L."/>
            <person name="Chang Y.J."/>
            <person name="Jeffries C.D."/>
            <person name="Chertkov O."/>
            <person name="Brettin T."/>
            <person name="Detter J.C."/>
            <person name="Han C."/>
            <person name="Ali Z."/>
            <person name="Tindall B.J."/>
            <person name="Goker M."/>
            <person name="Bristow J."/>
            <person name="Eisen J.A."/>
            <person name="Markowitz V."/>
            <person name="Hugenholtz P."/>
            <person name="Kyrpides N.C."/>
            <person name="Klenk H.P."/>
        </authorList>
    </citation>
    <scope>NUCLEOTIDE SEQUENCE [LARGE SCALE GENOMIC DNA]</scope>
    <source>
        <strain evidence="12">DSM 44928 / JCM 14897 / NBRC 102108 / NRRL B-24433 / ID139908</strain>
    </source>
</reference>
<feature type="transmembrane region" description="Helical" evidence="9">
    <location>
        <begin position="315"/>
        <end position="334"/>
    </location>
</feature>
<dbReference type="AlphaFoldDB" id="C7QAU0"/>
<evidence type="ECO:0000313" key="12">
    <source>
        <dbReference type="Proteomes" id="UP000000851"/>
    </source>
</evidence>
<feature type="transmembrane region" description="Helical" evidence="9">
    <location>
        <begin position="214"/>
        <end position="233"/>
    </location>
</feature>